<keyword evidence="2 5" id="KW-0238">DNA-binding</keyword>
<dbReference type="GO" id="GO:0003700">
    <property type="term" value="F:DNA-binding transcription factor activity"/>
    <property type="evidence" value="ECO:0007669"/>
    <property type="project" value="InterPro"/>
</dbReference>
<dbReference type="InterPro" id="IPR037923">
    <property type="entry name" value="HTH-like"/>
</dbReference>
<comment type="caution">
    <text evidence="5">The sequence shown here is derived from an EMBL/GenBank/DDBJ whole genome shotgun (WGS) entry which is preliminary data.</text>
</comment>
<reference evidence="5 6" key="1">
    <citation type="submission" date="2018-06" db="EMBL/GenBank/DDBJ databases">
        <title>Genomic Encyclopedia of Archaeal and Bacterial Type Strains, Phase II (KMG-II): from individual species to whole genera.</title>
        <authorList>
            <person name="Goeker M."/>
        </authorList>
    </citation>
    <scope>NUCLEOTIDE SEQUENCE [LARGE SCALE GENOMIC DNA]</scope>
    <source>
        <strain evidence="5 6">DSM 14825</strain>
    </source>
</reference>
<evidence type="ECO:0000256" key="3">
    <source>
        <dbReference type="ARBA" id="ARBA00023163"/>
    </source>
</evidence>
<proteinExistence type="predicted"/>
<dbReference type="InterPro" id="IPR003313">
    <property type="entry name" value="AraC-bd"/>
</dbReference>
<dbReference type="Gene3D" id="1.10.10.60">
    <property type="entry name" value="Homeodomain-like"/>
    <property type="match status" value="1"/>
</dbReference>
<evidence type="ECO:0000256" key="2">
    <source>
        <dbReference type="ARBA" id="ARBA00023125"/>
    </source>
</evidence>
<dbReference type="EMBL" id="QLLR01000002">
    <property type="protein sequence ID" value="RAJ35597.1"/>
    <property type="molecule type" value="Genomic_DNA"/>
</dbReference>
<keyword evidence="3" id="KW-0804">Transcription</keyword>
<dbReference type="SUPFAM" id="SSF51215">
    <property type="entry name" value="Regulatory protein AraC"/>
    <property type="match status" value="1"/>
</dbReference>
<feature type="domain" description="HTH araC/xylS-type" evidence="4">
    <location>
        <begin position="181"/>
        <end position="279"/>
    </location>
</feature>
<name>A0A327TCG4_9SPHI</name>
<sequence length="284" mass="32100">MKSIPVDQLQHKTSAGVQVKVFLSDDKQQNNAQVAHRDDHYIFFLLTKGSGTVKVDLQNIMVTAGQLYYILPSQIHYRIKANQAEGWFLAIDTALIAADFKAVFERGQNLQVPCDLTDYELKQYASLLGLLRNEFIERTDDKYYLPVIHTLVQSFLAMAASTYDGLEPVANKHTRSAGLARQFKDLLAEHSHTIKNPLAYASKLNVSPGYLNEAIKSVTGSTVTYWIQQEIFSEAKRLLYHTDATVKQIAQELGYMDYSYFCRSFRKASGLSPLQFRILNGKSS</sequence>
<gene>
    <name evidence="5" type="ORF">LY11_00843</name>
</gene>
<dbReference type="Pfam" id="PF02311">
    <property type="entry name" value="AraC_binding"/>
    <property type="match status" value="1"/>
</dbReference>
<dbReference type="PANTHER" id="PTHR43280">
    <property type="entry name" value="ARAC-FAMILY TRANSCRIPTIONAL REGULATOR"/>
    <property type="match status" value="1"/>
</dbReference>
<dbReference type="InterPro" id="IPR009057">
    <property type="entry name" value="Homeodomain-like_sf"/>
</dbReference>
<dbReference type="InterPro" id="IPR020449">
    <property type="entry name" value="Tscrpt_reg_AraC-type_HTH"/>
</dbReference>
<dbReference type="PANTHER" id="PTHR43280:SF32">
    <property type="entry name" value="TRANSCRIPTIONAL REGULATORY PROTEIN"/>
    <property type="match status" value="1"/>
</dbReference>
<organism evidence="5 6">
    <name type="scientific">Pedobacter cryoconitis</name>
    <dbReference type="NCBI Taxonomy" id="188932"/>
    <lineage>
        <taxon>Bacteria</taxon>
        <taxon>Pseudomonadati</taxon>
        <taxon>Bacteroidota</taxon>
        <taxon>Sphingobacteriia</taxon>
        <taxon>Sphingobacteriales</taxon>
        <taxon>Sphingobacteriaceae</taxon>
        <taxon>Pedobacter</taxon>
    </lineage>
</organism>
<evidence type="ECO:0000313" key="5">
    <source>
        <dbReference type="EMBL" id="RAJ35597.1"/>
    </source>
</evidence>
<dbReference type="PRINTS" id="PR00032">
    <property type="entry name" value="HTHARAC"/>
</dbReference>
<dbReference type="InterPro" id="IPR018060">
    <property type="entry name" value="HTH_AraC"/>
</dbReference>
<evidence type="ECO:0000256" key="1">
    <source>
        <dbReference type="ARBA" id="ARBA00023015"/>
    </source>
</evidence>
<keyword evidence="1" id="KW-0805">Transcription regulation</keyword>
<dbReference type="Proteomes" id="UP000249754">
    <property type="component" value="Unassembled WGS sequence"/>
</dbReference>
<evidence type="ECO:0000313" key="6">
    <source>
        <dbReference type="Proteomes" id="UP000249754"/>
    </source>
</evidence>
<protein>
    <submittedName>
        <fullName evidence="5">AraC-like DNA-binding protein</fullName>
    </submittedName>
</protein>
<dbReference type="PROSITE" id="PS01124">
    <property type="entry name" value="HTH_ARAC_FAMILY_2"/>
    <property type="match status" value="1"/>
</dbReference>
<dbReference type="RefSeq" id="WP_111632456.1">
    <property type="nucleotide sequence ID" value="NZ_QLLR01000002.1"/>
</dbReference>
<dbReference type="AlphaFoldDB" id="A0A327TCG4"/>
<dbReference type="GO" id="GO:0043565">
    <property type="term" value="F:sequence-specific DNA binding"/>
    <property type="evidence" value="ECO:0007669"/>
    <property type="project" value="InterPro"/>
</dbReference>
<dbReference type="SUPFAM" id="SSF46689">
    <property type="entry name" value="Homeodomain-like"/>
    <property type="match status" value="1"/>
</dbReference>
<evidence type="ECO:0000259" key="4">
    <source>
        <dbReference type="PROSITE" id="PS01124"/>
    </source>
</evidence>
<dbReference type="OrthoDB" id="2585681at2"/>
<accession>A0A327TCG4</accession>
<dbReference type="Pfam" id="PF12833">
    <property type="entry name" value="HTH_18"/>
    <property type="match status" value="1"/>
</dbReference>
<dbReference type="SMART" id="SM00342">
    <property type="entry name" value="HTH_ARAC"/>
    <property type="match status" value="1"/>
</dbReference>